<proteinExistence type="predicted"/>
<feature type="region of interest" description="Disordered" evidence="1">
    <location>
        <begin position="841"/>
        <end position="904"/>
    </location>
</feature>
<dbReference type="InterPro" id="IPR046359">
    <property type="entry name" value="Aftin-like"/>
</dbReference>
<evidence type="ECO:0000256" key="1">
    <source>
        <dbReference type="SAM" id="MobiDB-lite"/>
    </source>
</evidence>
<evidence type="ECO:0000259" key="2">
    <source>
        <dbReference type="Pfam" id="PF15045"/>
    </source>
</evidence>
<feature type="compositionally biased region" description="Acidic residues" evidence="1">
    <location>
        <begin position="392"/>
        <end position="403"/>
    </location>
</feature>
<comment type="caution">
    <text evidence="3">The sequence shown here is derived from an EMBL/GenBank/DDBJ whole genome shotgun (WGS) entry which is preliminary data.</text>
</comment>
<evidence type="ECO:0000313" key="4">
    <source>
        <dbReference type="Proteomes" id="UP001168990"/>
    </source>
</evidence>
<dbReference type="PANTHER" id="PTHR16156:SF10">
    <property type="entry name" value="AFTIPHILIN-RELATED"/>
    <property type="match status" value="1"/>
</dbReference>
<name>A0AA39F6C6_9HYME</name>
<protein>
    <recommendedName>
        <fullName evidence="2">Aftiphilin clathrin-binding box domain-containing protein</fullName>
    </recommendedName>
</protein>
<feature type="region of interest" description="Disordered" evidence="1">
    <location>
        <begin position="1"/>
        <end position="52"/>
    </location>
</feature>
<dbReference type="AlphaFoldDB" id="A0AA39F6C6"/>
<dbReference type="EMBL" id="JAQQBS010001422">
    <property type="protein sequence ID" value="KAK0163788.1"/>
    <property type="molecule type" value="Genomic_DNA"/>
</dbReference>
<gene>
    <name evidence="3" type="ORF">PV328_002482</name>
</gene>
<evidence type="ECO:0000313" key="3">
    <source>
        <dbReference type="EMBL" id="KAK0163788.1"/>
    </source>
</evidence>
<dbReference type="InterPro" id="IPR029205">
    <property type="entry name" value="Clathrin-bd"/>
</dbReference>
<dbReference type="Pfam" id="PF15045">
    <property type="entry name" value="Clathrin_bdg"/>
    <property type="match status" value="1"/>
</dbReference>
<feature type="domain" description="Aftiphilin clathrin-binding box" evidence="2">
    <location>
        <begin position="657"/>
        <end position="726"/>
    </location>
</feature>
<sequence length="998" mass="111247">MAFPPLVSSTPPPLDNYRESDDDEFGDYATGGLDGSSTTSESPRKLLTPIQTPIPSVTASPRVNGIDLDVSPMNITSYTKNDIIKSNNDEDIMIVEKTNDTVSSIKLDSSRTCSESLRNNITNDLNFIRKINRNVDENGDLCEAIDQNYFESNSGSTDVIYKTDNNIDQASAVINGDVVCSNHNSLANSLKTNSEHDDSLNNLEINEDHEPLSLVLDDPSVVDELQHDIDDDFYNYDDFDNTLECNNTKINSSKIVSDTETNSTLQRNETRDSVIDSEETIKCDESIRVADDESKDEFYDDITSDFSNYLIKHGNNTDYVNSFVISDVESDIDIIGMKDNCKEEGILMGNSTNDLDNFNFDFQQSHITDVSSDNLSINPVMANVSNNIPQINDDDDDDDDDFGDSNNTVISGELDQNNRQSINIDFINAFDDSIKNNSNKNECEKIDCDFSTFIDYQCSNENDENNLDARNTTINLFPEISSSYETNVENSNTNPLPINVSTIETVDEFSDFISRIHSDDVEEKNSSCINQENYLPSSSIDEQKFNSNNHEEDDDFGDFADFSCEPVAVAAEWIPNVQAPSLNESNVIDDDDEFGDFDNFGISATPIEVPQISLRESMSRIENKNAANKIEDIVTNMFPIVNELSSVDLKPLLGETDKIWQSLKQIEETNALSYQWTNSVSNNVLLSSLGIDSRNILFGPKWNPNVPRFAANLGCSPLEPMKAPSEAQQLFTSNSAKQSNSLTTEDVPAAQFDWNSSGLVNPLDASGDGLSALLPLDLLYPFDPLLTPHYSTHSESYHHHAACTRSSIYFNREEVPPSYEQNQNHPRTQRSSENIDNAAIKLPSKQSQMSKIIEPLPGPSTVERKKKIENSEVSMKKYSNQNLQKSSQSTQNSGKSGLIDNSTGNKVDVVRVDMKIESGKVEQSRKMSNAMKREGVSNFEHTILDRHGRSMVVKAETVRVLKQLPDLSFLSAKTLLFNPENKQIVQDLGAMINRTMPG</sequence>
<reference evidence="3" key="2">
    <citation type="submission" date="2023-03" db="EMBL/GenBank/DDBJ databases">
        <authorList>
            <person name="Inwood S.N."/>
            <person name="Skelly J.G."/>
            <person name="Guhlin J."/>
            <person name="Harrop T.W.R."/>
            <person name="Goldson S.G."/>
            <person name="Dearden P.K."/>
        </authorList>
    </citation>
    <scope>NUCLEOTIDE SEQUENCE</scope>
    <source>
        <strain evidence="3">Irish</strain>
        <tissue evidence="3">Whole body</tissue>
    </source>
</reference>
<dbReference type="Proteomes" id="UP001168990">
    <property type="component" value="Unassembled WGS sequence"/>
</dbReference>
<dbReference type="PANTHER" id="PTHR16156">
    <property type="entry name" value="AFTIPHILIN A-RELATED"/>
    <property type="match status" value="1"/>
</dbReference>
<dbReference type="GO" id="GO:0032588">
    <property type="term" value="C:trans-Golgi network membrane"/>
    <property type="evidence" value="ECO:0007669"/>
    <property type="project" value="InterPro"/>
</dbReference>
<dbReference type="GO" id="GO:0030276">
    <property type="term" value="F:clathrin binding"/>
    <property type="evidence" value="ECO:0007669"/>
    <property type="project" value="InterPro"/>
</dbReference>
<feature type="compositionally biased region" description="Polar residues" evidence="1">
    <location>
        <begin position="871"/>
        <end position="904"/>
    </location>
</feature>
<keyword evidence="4" id="KW-1185">Reference proteome</keyword>
<organism evidence="3 4">
    <name type="scientific">Microctonus aethiopoides</name>
    <dbReference type="NCBI Taxonomy" id="144406"/>
    <lineage>
        <taxon>Eukaryota</taxon>
        <taxon>Metazoa</taxon>
        <taxon>Ecdysozoa</taxon>
        <taxon>Arthropoda</taxon>
        <taxon>Hexapoda</taxon>
        <taxon>Insecta</taxon>
        <taxon>Pterygota</taxon>
        <taxon>Neoptera</taxon>
        <taxon>Endopterygota</taxon>
        <taxon>Hymenoptera</taxon>
        <taxon>Apocrita</taxon>
        <taxon>Ichneumonoidea</taxon>
        <taxon>Braconidae</taxon>
        <taxon>Euphorinae</taxon>
        <taxon>Microctonus</taxon>
    </lineage>
</organism>
<reference evidence="3" key="1">
    <citation type="journal article" date="2023" name="bioRxiv">
        <title>Scaffold-level genome assemblies of two parasitoid biocontrol wasps reveal the parthenogenesis mechanism and an associated novel virus.</title>
        <authorList>
            <person name="Inwood S."/>
            <person name="Skelly J."/>
            <person name="Guhlin J."/>
            <person name="Harrop T."/>
            <person name="Goldson S."/>
            <person name="Dearden P."/>
        </authorList>
    </citation>
    <scope>NUCLEOTIDE SEQUENCE</scope>
    <source>
        <strain evidence="3">Irish</strain>
        <tissue evidence="3">Whole body</tissue>
    </source>
</reference>
<accession>A0AA39F6C6</accession>
<feature type="region of interest" description="Disordered" evidence="1">
    <location>
        <begin position="386"/>
        <end position="405"/>
    </location>
</feature>
<dbReference type="GO" id="GO:0030121">
    <property type="term" value="C:AP-1 adaptor complex"/>
    <property type="evidence" value="ECO:0007669"/>
    <property type="project" value="TreeGrafter"/>
</dbReference>